<dbReference type="AlphaFoldDB" id="A0A443HR77"/>
<dbReference type="Proteomes" id="UP000283841">
    <property type="component" value="Unassembled WGS sequence"/>
</dbReference>
<dbReference type="GeneID" id="39596657"/>
<dbReference type="EMBL" id="RCNU01000008">
    <property type="protein sequence ID" value="RWQ94280.1"/>
    <property type="molecule type" value="Genomic_DNA"/>
</dbReference>
<accession>A0A443HR77</accession>
<gene>
    <name evidence="1" type="ORF">C8Q69DRAFT_322427</name>
</gene>
<reference evidence="1 2" key="1">
    <citation type="journal article" date="2018" name="Front. Microbiol.">
        <title>Genomic and genetic insights into a cosmopolitan fungus, Paecilomyces variotii (Eurotiales).</title>
        <authorList>
            <person name="Urquhart A.S."/>
            <person name="Mondo S.J."/>
            <person name="Makela M.R."/>
            <person name="Hane J.K."/>
            <person name="Wiebenga A."/>
            <person name="He G."/>
            <person name="Mihaltcheva S."/>
            <person name="Pangilinan J."/>
            <person name="Lipzen A."/>
            <person name="Barry K."/>
            <person name="de Vries R.P."/>
            <person name="Grigoriev I.V."/>
            <person name="Idnurm A."/>
        </authorList>
    </citation>
    <scope>NUCLEOTIDE SEQUENCE [LARGE SCALE GENOMIC DNA]</scope>
    <source>
        <strain evidence="1 2">CBS 101075</strain>
    </source>
</reference>
<protein>
    <submittedName>
        <fullName evidence="1">Uncharacterized protein</fullName>
    </submittedName>
</protein>
<dbReference type="RefSeq" id="XP_028483925.1">
    <property type="nucleotide sequence ID" value="XM_028627380.1"/>
</dbReference>
<sequence length="287" mass="33237">MAESLLLLQKPNRWTARHLEVARVRVIQDVSAAELLGDFYPEDGDPEFENIAEQLCGPSREEMERSVETMHLTYDKTALIALFEDLYMILKVDVKQYRYWFKHWLCKLVEGIQFRTSSLTGLFVNTSRRTTDIRVDIPRLSRAHMKVDCTVLKFNKEEDSLTIPLAVLSIIKTKCEESVEISRYEVPQCLAQTIMAYSRNPGLEQYYGFVINLDRTVLQISKAVVGQAYLKSFWEDGSITEDIQLHRAKKLDLLDRDGRREFSRLIIGISKFILANEQSKIIQEGLH</sequence>
<evidence type="ECO:0000313" key="1">
    <source>
        <dbReference type="EMBL" id="RWQ94280.1"/>
    </source>
</evidence>
<proteinExistence type="predicted"/>
<keyword evidence="2" id="KW-1185">Reference proteome</keyword>
<name>A0A443HR77_BYSSP</name>
<organism evidence="1 2">
    <name type="scientific">Byssochlamys spectabilis</name>
    <name type="common">Paecilomyces variotii</name>
    <dbReference type="NCBI Taxonomy" id="264951"/>
    <lineage>
        <taxon>Eukaryota</taxon>
        <taxon>Fungi</taxon>
        <taxon>Dikarya</taxon>
        <taxon>Ascomycota</taxon>
        <taxon>Pezizomycotina</taxon>
        <taxon>Eurotiomycetes</taxon>
        <taxon>Eurotiomycetidae</taxon>
        <taxon>Eurotiales</taxon>
        <taxon>Thermoascaceae</taxon>
        <taxon>Paecilomyces</taxon>
    </lineage>
</organism>
<comment type="caution">
    <text evidence="1">The sequence shown here is derived from an EMBL/GenBank/DDBJ whole genome shotgun (WGS) entry which is preliminary data.</text>
</comment>
<dbReference type="VEuPathDB" id="FungiDB:C8Q69DRAFT_322427"/>
<evidence type="ECO:0000313" key="2">
    <source>
        <dbReference type="Proteomes" id="UP000283841"/>
    </source>
</evidence>